<gene>
    <name evidence="2" type="ORF">PVAG01_00008</name>
</gene>
<dbReference type="InterPro" id="IPR014710">
    <property type="entry name" value="RmlC-like_jellyroll"/>
</dbReference>
<dbReference type="EMBL" id="JBFCZG010000001">
    <property type="protein sequence ID" value="KAL3426499.1"/>
    <property type="molecule type" value="Genomic_DNA"/>
</dbReference>
<keyword evidence="3" id="KW-1185">Reference proteome</keyword>
<organism evidence="2 3">
    <name type="scientific">Phlyctema vagabunda</name>
    <dbReference type="NCBI Taxonomy" id="108571"/>
    <lineage>
        <taxon>Eukaryota</taxon>
        <taxon>Fungi</taxon>
        <taxon>Dikarya</taxon>
        <taxon>Ascomycota</taxon>
        <taxon>Pezizomycotina</taxon>
        <taxon>Leotiomycetes</taxon>
        <taxon>Helotiales</taxon>
        <taxon>Dermateaceae</taxon>
        <taxon>Phlyctema</taxon>
    </lineage>
</organism>
<accession>A0ABR4PT16</accession>
<dbReference type="CDD" id="cd02233">
    <property type="entry name" value="cupin_HNL-like"/>
    <property type="match status" value="1"/>
</dbReference>
<evidence type="ECO:0000313" key="2">
    <source>
        <dbReference type="EMBL" id="KAL3426499.1"/>
    </source>
</evidence>
<evidence type="ECO:0000259" key="1">
    <source>
        <dbReference type="Pfam" id="PF07883"/>
    </source>
</evidence>
<dbReference type="PANTHER" id="PTHR43698:SF1">
    <property type="entry name" value="BLL4564 PROTEIN"/>
    <property type="match status" value="1"/>
</dbReference>
<reference evidence="2 3" key="1">
    <citation type="submission" date="2024-06" db="EMBL/GenBank/DDBJ databases">
        <title>Complete genome of Phlyctema vagabunda strain 19-DSS-EL-015.</title>
        <authorList>
            <person name="Fiorenzani C."/>
        </authorList>
    </citation>
    <scope>NUCLEOTIDE SEQUENCE [LARGE SCALE GENOMIC DNA]</scope>
    <source>
        <strain evidence="2 3">19-DSS-EL-015</strain>
    </source>
</reference>
<protein>
    <submittedName>
        <fullName evidence="2">Cupin 2 conserved barrel domain protein</fullName>
    </submittedName>
</protein>
<dbReference type="InterPro" id="IPR047263">
    <property type="entry name" value="HNL-like_cupin"/>
</dbReference>
<proteinExistence type="predicted"/>
<dbReference type="InterPro" id="IPR011051">
    <property type="entry name" value="RmlC_Cupin_sf"/>
</dbReference>
<dbReference type="SUPFAM" id="SSF51182">
    <property type="entry name" value="RmlC-like cupins"/>
    <property type="match status" value="1"/>
</dbReference>
<sequence>MQLVRSAHKEGASSAVLADNMTGLVYFDAIFFADGCACGNVTFSPGTRTFWHTHEKGQILYVTQGCGFIQTEGQPARKLQVGDVAHVAGGEKHWHGAAKGTIMTHMAVALGGCDWHEEVHEKEYESANQTGV</sequence>
<feature type="domain" description="Cupin type-2" evidence="1">
    <location>
        <begin position="41"/>
        <end position="99"/>
    </location>
</feature>
<dbReference type="PANTHER" id="PTHR43698">
    <property type="entry name" value="RIBD C-TERMINAL DOMAIN CONTAINING PROTEIN"/>
    <property type="match status" value="1"/>
</dbReference>
<evidence type="ECO:0000313" key="3">
    <source>
        <dbReference type="Proteomes" id="UP001629113"/>
    </source>
</evidence>
<dbReference type="Gene3D" id="2.60.120.10">
    <property type="entry name" value="Jelly Rolls"/>
    <property type="match status" value="1"/>
</dbReference>
<dbReference type="Pfam" id="PF07883">
    <property type="entry name" value="Cupin_2"/>
    <property type="match status" value="1"/>
</dbReference>
<dbReference type="Proteomes" id="UP001629113">
    <property type="component" value="Unassembled WGS sequence"/>
</dbReference>
<name>A0ABR4PT16_9HELO</name>
<comment type="caution">
    <text evidence="2">The sequence shown here is derived from an EMBL/GenBank/DDBJ whole genome shotgun (WGS) entry which is preliminary data.</text>
</comment>
<dbReference type="InterPro" id="IPR013096">
    <property type="entry name" value="Cupin_2"/>
</dbReference>